<organism evidence="1 2">
    <name type="scientific">Bacteroides fragilis str. 3783N1-6</name>
    <dbReference type="NCBI Taxonomy" id="1339310"/>
    <lineage>
        <taxon>Bacteria</taxon>
        <taxon>Pseudomonadati</taxon>
        <taxon>Bacteroidota</taxon>
        <taxon>Bacteroidia</taxon>
        <taxon>Bacteroidales</taxon>
        <taxon>Bacteroidaceae</taxon>
        <taxon>Bacteroides</taxon>
    </lineage>
</organism>
<comment type="caution">
    <text evidence="1">The sequence shown here is derived from an EMBL/GenBank/DDBJ whole genome shotgun (WGS) entry which is preliminary data.</text>
</comment>
<evidence type="ECO:0000313" key="2">
    <source>
        <dbReference type="Proteomes" id="UP000021175"/>
    </source>
</evidence>
<proteinExistence type="predicted"/>
<reference evidence="1 2" key="1">
    <citation type="submission" date="2014-02" db="EMBL/GenBank/DDBJ databases">
        <authorList>
            <person name="Sears C."/>
            <person name="Carroll K."/>
            <person name="Sack B.R."/>
            <person name="Qadri F."/>
            <person name="Myers L.L."/>
            <person name="Chung G.-T."/>
            <person name="Escheverria P."/>
            <person name="Fraser C.M."/>
            <person name="Sadzewicz L."/>
            <person name="Shefchek K.A."/>
            <person name="Tallon L."/>
            <person name="Das S.P."/>
            <person name="Daugherty S."/>
            <person name="Mongodin E.F."/>
        </authorList>
    </citation>
    <scope>NUCLEOTIDE SEQUENCE [LARGE SCALE GENOMIC DNA]</scope>
    <source>
        <strain evidence="1 2">3783N1-6</strain>
    </source>
</reference>
<dbReference type="AlphaFoldDB" id="A0AB73AG66"/>
<dbReference type="EMBL" id="JGEU01000044">
    <property type="protein sequence ID" value="EYB08142.1"/>
    <property type="molecule type" value="Genomic_DNA"/>
</dbReference>
<protein>
    <submittedName>
        <fullName evidence="1">Uncharacterized protein</fullName>
    </submittedName>
</protein>
<sequence length="38" mass="4580">MSYPNFRTSWREESAKNVRDLLPDVWKLKKFDKKPIGV</sequence>
<evidence type="ECO:0000313" key="1">
    <source>
        <dbReference type="EMBL" id="EYB08142.1"/>
    </source>
</evidence>
<accession>A0AB73AG66</accession>
<name>A0AB73AG66_BACFG</name>
<dbReference type="Proteomes" id="UP000021175">
    <property type="component" value="Unassembled WGS sequence"/>
</dbReference>
<gene>
    <name evidence="1" type="ORF">M119_3879</name>
</gene>